<sequence length="248" mass="28893">MSSCFCTRTLPPYLNEQEDDDICESILDDVVEEEEEEEEFANDVSLDDEIVEEGEFGNDVFESILDQETIEEEEEIEEFANDVSEPILEEVDVSENMEPPREWTIRLINEVHQHHQVPNQTSGTRARRTPRMRVNTNYNYYSFVVYELEIQEEEEEDDDNYGLMDQDMSEYLETRTYYAPSPAMDIDGDPVIDEEQEVCAICLAEYKDEGEDQMRQRAMELNKAIKMSVGDGGSEKKEMDSFIAHITR</sequence>
<protein>
    <submittedName>
        <fullName evidence="1">Uncharacterized protein</fullName>
    </submittedName>
</protein>
<gene>
    <name evidence="1" type="ORF">CQW23_25512</name>
</gene>
<comment type="caution">
    <text evidence="1">The sequence shown here is derived from an EMBL/GenBank/DDBJ whole genome shotgun (WGS) entry which is preliminary data.</text>
</comment>
<dbReference type="AlphaFoldDB" id="A0A2G2VL67"/>
<dbReference type="OrthoDB" id="1305789at2759"/>
<dbReference type="STRING" id="33114.A0A2G2VL67"/>
<reference evidence="1 2" key="1">
    <citation type="journal article" date="2017" name="Genome Biol.">
        <title>New reference genome sequences of hot pepper reveal the massive evolution of plant disease-resistance genes by retroduplication.</title>
        <authorList>
            <person name="Kim S."/>
            <person name="Park J."/>
            <person name="Yeom S.I."/>
            <person name="Kim Y.M."/>
            <person name="Seo E."/>
            <person name="Kim K.T."/>
            <person name="Kim M.S."/>
            <person name="Lee J.M."/>
            <person name="Cheong K."/>
            <person name="Shin H.S."/>
            <person name="Kim S.B."/>
            <person name="Han K."/>
            <person name="Lee J."/>
            <person name="Park M."/>
            <person name="Lee H.A."/>
            <person name="Lee H.Y."/>
            <person name="Lee Y."/>
            <person name="Oh S."/>
            <person name="Lee J.H."/>
            <person name="Choi E."/>
            <person name="Choi E."/>
            <person name="Lee S.E."/>
            <person name="Jeon J."/>
            <person name="Kim H."/>
            <person name="Choi G."/>
            <person name="Song H."/>
            <person name="Lee J."/>
            <person name="Lee S.C."/>
            <person name="Kwon J.K."/>
            <person name="Lee H.Y."/>
            <person name="Koo N."/>
            <person name="Hong Y."/>
            <person name="Kim R.W."/>
            <person name="Kang W.H."/>
            <person name="Huh J.H."/>
            <person name="Kang B.C."/>
            <person name="Yang T.J."/>
            <person name="Lee Y.H."/>
            <person name="Bennetzen J.L."/>
            <person name="Choi D."/>
        </authorList>
    </citation>
    <scope>NUCLEOTIDE SEQUENCE [LARGE SCALE GENOMIC DNA]</scope>
    <source>
        <strain evidence="2">cv. PBC81</strain>
    </source>
</reference>
<evidence type="ECO:0000313" key="1">
    <source>
        <dbReference type="EMBL" id="PHT33712.1"/>
    </source>
</evidence>
<dbReference type="EMBL" id="MLFT02000011">
    <property type="protein sequence ID" value="PHT33712.1"/>
    <property type="molecule type" value="Genomic_DNA"/>
</dbReference>
<dbReference type="Proteomes" id="UP000224567">
    <property type="component" value="Unassembled WGS sequence"/>
</dbReference>
<reference evidence="2" key="2">
    <citation type="journal article" date="2017" name="J. Anim. Genet.">
        <title>Multiple reference genome sequences of hot pepper reveal the massive evolution of plant disease resistance genes by retroduplication.</title>
        <authorList>
            <person name="Kim S."/>
            <person name="Park J."/>
            <person name="Yeom S.-I."/>
            <person name="Kim Y.-M."/>
            <person name="Seo E."/>
            <person name="Kim K.-T."/>
            <person name="Kim M.-S."/>
            <person name="Lee J.M."/>
            <person name="Cheong K."/>
            <person name="Shin H.-S."/>
            <person name="Kim S.-B."/>
            <person name="Han K."/>
            <person name="Lee J."/>
            <person name="Park M."/>
            <person name="Lee H.-A."/>
            <person name="Lee H.-Y."/>
            <person name="Lee Y."/>
            <person name="Oh S."/>
            <person name="Lee J.H."/>
            <person name="Choi E."/>
            <person name="Choi E."/>
            <person name="Lee S.E."/>
            <person name="Jeon J."/>
            <person name="Kim H."/>
            <person name="Choi G."/>
            <person name="Song H."/>
            <person name="Lee J."/>
            <person name="Lee S.-C."/>
            <person name="Kwon J.-K."/>
            <person name="Lee H.-Y."/>
            <person name="Koo N."/>
            <person name="Hong Y."/>
            <person name="Kim R.W."/>
            <person name="Kang W.-H."/>
            <person name="Huh J.H."/>
            <person name="Kang B.-C."/>
            <person name="Yang T.-J."/>
            <person name="Lee Y.-H."/>
            <person name="Bennetzen J.L."/>
            <person name="Choi D."/>
        </authorList>
    </citation>
    <scope>NUCLEOTIDE SEQUENCE [LARGE SCALE GENOMIC DNA]</scope>
    <source>
        <strain evidence="2">cv. PBC81</strain>
    </source>
</reference>
<name>A0A2G2VL67_CAPBA</name>
<proteinExistence type="predicted"/>
<accession>A0A2G2VL67</accession>
<evidence type="ECO:0000313" key="2">
    <source>
        <dbReference type="Proteomes" id="UP000224567"/>
    </source>
</evidence>
<organism evidence="1 2">
    <name type="scientific">Capsicum baccatum</name>
    <name type="common">Peruvian pepper</name>
    <dbReference type="NCBI Taxonomy" id="33114"/>
    <lineage>
        <taxon>Eukaryota</taxon>
        <taxon>Viridiplantae</taxon>
        <taxon>Streptophyta</taxon>
        <taxon>Embryophyta</taxon>
        <taxon>Tracheophyta</taxon>
        <taxon>Spermatophyta</taxon>
        <taxon>Magnoliopsida</taxon>
        <taxon>eudicotyledons</taxon>
        <taxon>Gunneridae</taxon>
        <taxon>Pentapetalae</taxon>
        <taxon>asterids</taxon>
        <taxon>lamiids</taxon>
        <taxon>Solanales</taxon>
        <taxon>Solanaceae</taxon>
        <taxon>Solanoideae</taxon>
        <taxon>Capsiceae</taxon>
        <taxon>Capsicum</taxon>
    </lineage>
</organism>
<keyword evidence="2" id="KW-1185">Reference proteome</keyword>